<dbReference type="SMART" id="SM00360">
    <property type="entry name" value="RRM"/>
    <property type="match status" value="1"/>
</dbReference>
<feature type="domain" description="RRM" evidence="3">
    <location>
        <begin position="60"/>
        <end position="147"/>
    </location>
</feature>
<dbReference type="InterPro" id="IPR035979">
    <property type="entry name" value="RBD_domain_sf"/>
</dbReference>
<dbReference type="OrthoDB" id="439808at2759"/>
<evidence type="ECO:0000256" key="2">
    <source>
        <dbReference type="SAM" id="MobiDB-lite"/>
    </source>
</evidence>
<reference evidence="4 5" key="1">
    <citation type="submission" date="2016-02" db="EMBL/GenBank/DDBJ databases">
        <title>Genome analysis of coral dinoflagellate symbionts highlights evolutionary adaptations to a symbiotic lifestyle.</title>
        <authorList>
            <person name="Aranda M."/>
            <person name="Li Y."/>
            <person name="Liew Y.J."/>
            <person name="Baumgarten S."/>
            <person name="Simakov O."/>
            <person name="Wilson M."/>
            <person name="Piel J."/>
            <person name="Ashoor H."/>
            <person name="Bougouffa S."/>
            <person name="Bajic V.B."/>
            <person name="Ryu T."/>
            <person name="Ravasi T."/>
            <person name="Bayer T."/>
            <person name="Micklem G."/>
            <person name="Kim H."/>
            <person name="Bhak J."/>
            <person name="Lajeunesse T.C."/>
            <person name="Voolstra C.R."/>
        </authorList>
    </citation>
    <scope>NUCLEOTIDE SEQUENCE [LARGE SCALE GENOMIC DNA]</scope>
    <source>
        <strain evidence="4 5">CCMP2467</strain>
    </source>
</reference>
<dbReference type="PANTHER" id="PTHR15241">
    <property type="entry name" value="TRANSFORMER-2-RELATED"/>
    <property type="match status" value="1"/>
</dbReference>
<dbReference type="Gene3D" id="3.30.70.330">
    <property type="match status" value="1"/>
</dbReference>
<dbReference type="SUPFAM" id="SSF54928">
    <property type="entry name" value="RNA-binding domain, RBD"/>
    <property type="match status" value="1"/>
</dbReference>
<protein>
    <submittedName>
        <fullName evidence="4">DAZ-associated protein 1</fullName>
    </submittedName>
</protein>
<proteinExistence type="predicted"/>
<dbReference type="InterPro" id="IPR012677">
    <property type="entry name" value="Nucleotide-bd_a/b_plait_sf"/>
</dbReference>
<accession>A0A1Q9EM34</accession>
<dbReference type="Pfam" id="PF00076">
    <property type="entry name" value="RRM_1"/>
    <property type="match status" value="1"/>
</dbReference>
<sequence>MVRIPEKDPGEVAAEAAAAATAGALAKVAAKQAEKASETADVEMADAPASTEVPSNASSVRFFVRGLGSLGEHHLRDYFQKFGTVVEASLVRDKKTQRPRGMAFVSIAPKKSEDGPAPTVDELVEIITGADSHSIKDVEIEVQEALPKPDEEKKVEPEKEKEVVEEQPAAVPQQKEVAPLPAIDYAAQAKAQAQWQMHYLAMAINLSVPDMAGGPPPPKGKGGGKGVADEPNGDGGSQAEQAAGTVAPSPKAGVRAAPY</sequence>
<gene>
    <name evidence="4" type="primary">DAZAP1</name>
    <name evidence="4" type="ORF">AK812_SmicGene8083</name>
</gene>
<evidence type="ECO:0000259" key="3">
    <source>
        <dbReference type="PROSITE" id="PS50102"/>
    </source>
</evidence>
<comment type="caution">
    <text evidence="4">The sequence shown here is derived from an EMBL/GenBank/DDBJ whole genome shotgun (WGS) entry which is preliminary data.</text>
</comment>
<keyword evidence="5" id="KW-1185">Reference proteome</keyword>
<feature type="region of interest" description="Disordered" evidence="2">
    <location>
        <begin position="208"/>
        <end position="259"/>
    </location>
</feature>
<dbReference type="AlphaFoldDB" id="A0A1Q9EM34"/>
<dbReference type="InterPro" id="IPR000504">
    <property type="entry name" value="RRM_dom"/>
</dbReference>
<dbReference type="PANTHER" id="PTHR15241:SF304">
    <property type="entry name" value="RRM DOMAIN-CONTAINING PROTEIN"/>
    <property type="match status" value="1"/>
</dbReference>
<organism evidence="4 5">
    <name type="scientific">Symbiodinium microadriaticum</name>
    <name type="common">Dinoflagellate</name>
    <name type="synonym">Zooxanthella microadriatica</name>
    <dbReference type="NCBI Taxonomy" id="2951"/>
    <lineage>
        <taxon>Eukaryota</taxon>
        <taxon>Sar</taxon>
        <taxon>Alveolata</taxon>
        <taxon>Dinophyceae</taxon>
        <taxon>Suessiales</taxon>
        <taxon>Symbiodiniaceae</taxon>
        <taxon>Symbiodinium</taxon>
    </lineage>
</organism>
<evidence type="ECO:0000313" key="5">
    <source>
        <dbReference type="Proteomes" id="UP000186817"/>
    </source>
</evidence>
<dbReference type="EMBL" id="LSRX01000118">
    <property type="protein sequence ID" value="OLQ08411.1"/>
    <property type="molecule type" value="Genomic_DNA"/>
</dbReference>
<keyword evidence="1" id="KW-0694">RNA-binding</keyword>
<feature type="region of interest" description="Disordered" evidence="2">
    <location>
        <begin position="143"/>
        <end position="175"/>
    </location>
</feature>
<name>A0A1Q9EM34_SYMMI</name>
<dbReference type="GO" id="GO:0003723">
    <property type="term" value="F:RNA binding"/>
    <property type="evidence" value="ECO:0007669"/>
    <property type="project" value="UniProtKB-UniRule"/>
</dbReference>
<feature type="compositionally biased region" description="Basic and acidic residues" evidence="2">
    <location>
        <begin position="147"/>
        <end position="164"/>
    </location>
</feature>
<evidence type="ECO:0000313" key="4">
    <source>
        <dbReference type="EMBL" id="OLQ08411.1"/>
    </source>
</evidence>
<evidence type="ECO:0000256" key="1">
    <source>
        <dbReference type="PROSITE-ProRule" id="PRU00176"/>
    </source>
</evidence>
<dbReference type="Proteomes" id="UP000186817">
    <property type="component" value="Unassembled WGS sequence"/>
</dbReference>
<dbReference type="PROSITE" id="PS50102">
    <property type="entry name" value="RRM"/>
    <property type="match status" value="1"/>
</dbReference>